<sequence>MPVPAPRFTKQPSHKVVKNNQLQSQATDLQSLSTSLPPCPTGPPPSFGTREEWINSLPAWRRDKPRRIWEDEPHSIDNPPEQGFPQGLTAAGNAPVIKGTPAEACLPPLYALFGQFTPPQTAMNEVDDDMGSDCSMDHLDNQSQWSASSPHREIEDLESAESGQHPDSHLYADCAYEHASHGYNSFSPVYDDRSPEDPVSSPLEPVTPFGIFVDRAVANAQVYPPCESTYPEEIAVQAAAFEEPKGIAHQGFAPFDPATFGDHLKEPAPAAENVTSSTNAGYKKLTEPLANWIADYVWKVCTTGLSLPPPFVAHSYSPMQYAASPPPYLAISVHSLLLSTLLQPSAVFLAIWYIIRLPVFFGHTALGPEYSKEAAFRTALLGDPSWASDRSSMEASAPFRLIVLGCMLANKWLDDHTFSNRTWHSISNVPIHVLNKLESLALDAFSFDLSVPEREWTQWLAHLLSYHKSLSSPGHPQPISRPGSNPHAIIRKTIEEVAEASASPALAGDLPQPVFIGLEERRREKIEKEMQVSEVSDIDLDEDGPLREEYVPRRRSIRNSRVNEPPAPVQNNENIWDRGVVNAVKHLPPPAKWSPAGDEPILRDRNRASGHYVAVQAPHVVSYPLAYHPAQDITYNPSWSLAVYMPVKPQLGYVQDFSHVQPVQQNTYNFPYVPPLPLPHSRSQSLSYNQDNYQLGNHARSYSQSIFEYRCSDIRMAANEHAHPEPEPHWSHGYAYSAIPPFGPIPPLQTAWLRT</sequence>
<dbReference type="Proteomes" id="UP000559027">
    <property type="component" value="Unassembled WGS sequence"/>
</dbReference>
<organism evidence="2 3">
    <name type="scientific">Leucocoprinus leucothites</name>
    <dbReference type="NCBI Taxonomy" id="201217"/>
    <lineage>
        <taxon>Eukaryota</taxon>
        <taxon>Fungi</taxon>
        <taxon>Dikarya</taxon>
        <taxon>Basidiomycota</taxon>
        <taxon>Agaricomycotina</taxon>
        <taxon>Agaricomycetes</taxon>
        <taxon>Agaricomycetidae</taxon>
        <taxon>Agaricales</taxon>
        <taxon>Agaricineae</taxon>
        <taxon>Agaricaceae</taxon>
        <taxon>Leucocoprinus</taxon>
    </lineage>
</organism>
<dbReference type="PANTHER" id="PTHR15615:SF27">
    <property type="entry name" value="PHO85 CYCLIN CLG1"/>
    <property type="match status" value="1"/>
</dbReference>
<dbReference type="InterPro" id="IPR013922">
    <property type="entry name" value="Cyclin_PHO80-like"/>
</dbReference>
<comment type="caution">
    <text evidence="2">The sequence shown here is derived from an EMBL/GenBank/DDBJ whole genome shotgun (WGS) entry which is preliminary data.</text>
</comment>
<dbReference type="CDD" id="cd20557">
    <property type="entry name" value="CYCLIN_ScPCL1-like"/>
    <property type="match status" value="1"/>
</dbReference>
<accession>A0A8H5GFQ4</accession>
<gene>
    <name evidence="2" type="ORF">D9756_000808</name>
</gene>
<evidence type="ECO:0000256" key="1">
    <source>
        <dbReference type="SAM" id="MobiDB-lite"/>
    </source>
</evidence>
<evidence type="ECO:0000313" key="3">
    <source>
        <dbReference type="Proteomes" id="UP000559027"/>
    </source>
</evidence>
<dbReference type="AlphaFoldDB" id="A0A8H5GFQ4"/>
<reference evidence="2 3" key="1">
    <citation type="journal article" date="2020" name="ISME J.">
        <title>Uncovering the hidden diversity of litter-decomposition mechanisms in mushroom-forming fungi.</title>
        <authorList>
            <person name="Floudas D."/>
            <person name="Bentzer J."/>
            <person name="Ahren D."/>
            <person name="Johansson T."/>
            <person name="Persson P."/>
            <person name="Tunlid A."/>
        </authorList>
    </citation>
    <scope>NUCLEOTIDE SEQUENCE [LARGE SCALE GENOMIC DNA]</scope>
    <source>
        <strain evidence="2 3">CBS 146.42</strain>
    </source>
</reference>
<feature type="compositionally biased region" description="Pro residues" evidence="1">
    <location>
        <begin position="37"/>
        <end position="46"/>
    </location>
</feature>
<feature type="compositionally biased region" description="Polar residues" evidence="1">
    <location>
        <begin position="18"/>
        <end position="30"/>
    </location>
</feature>
<dbReference type="GO" id="GO:0019901">
    <property type="term" value="F:protein kinase binding"/>
    <property type="evidence" value="ECO:0007669"/>
    <property type="project" value="InterPro"/>
</dbReference>
<dbReference type="GO" id="GO:0016538">
    <property type="term" value="F:cyclin-dependent protein serine/threonine kinase regulator activity"/>
    <property type="evidence" value="ECO:0007669"/>
    <property type="project" value="TreeGrafter"/>
</dbReference>
<protein>
    <submittedName>
        <fullName evidence="2">Uncharacterized protein</fullName>
    </submittedName>
</protein>
<keyword evidence="3" id="KW-1185">Reference proteome</keyword>
<dbReference type="GO" id="GO:0000307">
    <property type="term" value="C:cyclin-dependent protein kinase holoenzyme complex"/>
    <property type="evidence" value="ECO:0007669"/>
    <property type="project" value="TreeGrafter"/>
</dbReference>
<dbReference type="OrthoDB" id="286814at2759"/>
<feature type="region of interest" description="Disordered" evidence="1">
    <location>
        <begin position="1"/>
        <end position="51"/>
    </location>
</feature>
<dbReference type="Gene3D" id="1.10.472.10">
    <property type="entry name" value="Cyclin-like"/>
    <property type="match status" value="1"/>
</dbReference>
<evidence type="ECO:0000313" key="2">
    <source>
        <dbReference type="EMBL" id="KAF5363941.1"/>
    </source>
</evidence>
<dbReference type="GO" id="GO:0005634">
    <property type="term" value="C:nucleus"/>
    <property type="evidence" value="ECO:0007669"/>
    <property type="project" value="TreeGrafter"/>
</dbReference>
<dbReference type="EMBL" id="JAACJO010000001">
    <property type="protein sequence ID" value="KAF5363941.1"/>
    <property type="molecule type" value="Genomic_DNA"/>
</dbReference>
<dbReference type="PANTHER" id="PTHR15615">
    <property type="match status" value="1"/>
</dbReference>
<name>A0A8H5GFQ4_9AGAR</name>
<dbReference type="Pfam" id="PF08613">
    <property type="entry name" value="Cyclin"/>
    <property type="match status" value="1"/>
</dbReference>
<proteinExistence type="predicted"/>
<feature type="region of interest" description="Disordered" evidence="1">
    <location>
        <begin position="132"/>
        <end position="168"/>
    </location>
</feature>